<feature type="region of interest" description="Disordered" evidence="21">
    <location>
        <begin position="849"/>
        <end position="880"/>
    </location>
</feature>
<dbReference type="Pfam" id="PF13426">
    <property type="entry name" value="PAS_9"/>
    <property type="match status" value="1"/>
</dbReference>
<dbReference type="InterPro" id="IPR014710">
    <property type="entry name" value="RmlC-like_jellyroll"/>
</dbReference>
<dbReference type="PRINTS" id="PR01463">
    <property type="entry name" value="EAGCHANLFMLY"/>
</dbReference>
<evidence type="ECO:0000256" key="5">
    <source>
        <dbReference type="ARBA" id="ARBA00022692"/>
    </source>
</evidence>
<evidence type="ECO:0000256" key="14">
    <source>
        <dbReference type="ARBA" id="ARBA00034430"/>
    </source>
</evidence>
<dbReference type="PANTHER" id="PTHR10217">
    <property type="entry name" value="VOLTAGE AND LIGAND GATED POTASSIUM CHANNEL"/>
    <property type="match status" value="1"/>
</dbReference>
<evidence type="ECO:0000256" key="9">
    <source>
        <dbReference type="ARBA" id="ARBA00022989"/>
    </source>
</evidence>
<dbReference type="PRINTS" id="PR01465">
    <property type="entry name" value="ELKCHANNEL"/>
</dbReference>
<dbReference type="InterPro" id="IPR050818">
    <property type="entry name" value="KCNH_animal-type"/>
</dbReference>
<feature type="domain" description="PAC" evidence="25">
    <location>
        <begin position="107"/>
        <end position="159"/>
    </location>
</feature>
<feature type="domain" description="Cyclic nucleotide-binding" evidence="23">
    <location>
        <begin position="570"/>
        <end position="687"/>
    </location>
</feature>
<dbReference type="PROSITE" id="PS50112">
    <property type="entry name" value="PAS"/>
    <property type="match status" value="1"/>
</dbReference>
<evidence type="ECO:0000256" key="17">
    <source>
        <dbReference type="ARBA" id="ARBA00074384"/>
    </source>
</evidence>
<comment type="subcellular location">
    <subcellularLocation>
        <location evidence="1">Membrane</location>
        <topology evidence="1">Multi-pass membrane protein</topology>
    </subcellularLocation>
</comment>
<protein>
    <recommendedName>
        <fullName evidence="17">Voltage-gated delayed rectifier potassium channel KCNH8</fullName>
    </recommendedName>
    <alternativeName>
        <fullName evidence="19">Ether-a-go-go-like potassium channel 3</fullName>
    </alternativeName>
    <alternativeName>
        <fullName evidence="18">Potassium voltage-gated channel subfamily H member 8</fullName>
    </alternativeName>
    <alternativeName>
        <fullName evidence="20">Voltage-gated potassium channel subunit Kv12.1</fullName>
    </alternativeName>
</protein>
<dbReference type="CDD" id="cd00130">
    <property type="entry name" value="PAS"/>
    <property type="match status" value="1"/>
</dbReference>
<dbReference type="PROSITE" id="PS50042">
    <property type="entry name" value="CNMP_BINDING_3"/>
    <property type="match status" value="1"/>
</dbReference>
<evidence type="ECO:0000256" key="2">
    <source>
        <dbReference type="ARBA" id="ARBA00011552"/>
    </source>
</evidence>
<keyword evidence="13" id="KW-0407">Ion channel</keyword>
<dbReference type="EMBL" id="QBIY01012241">
    <property type="protein sequence ID" value="RXN26349.1"/>
    <property type="molecule type" value="Genomic_DNA"/>
</dbReference>
<organism evidence="26 27">
    <name type="scientific">Labeo rohita</name>
    <name type="common">Indian major carp</name>
    <name type="synonym">Cyprinus rohita</name>
    <dbReference type="NCBI Taxonomy" id="84645"/>
    <lineage>
        <taxon>Eukaryota</taxon>
        <taxon>Metazoa</taxon>
        <taxon>Chordata</taxon>
        <taxon>Craniata</taxon>
        <taxon>Vertebrata</taxon>
        <taxon>Euteleostomi</taxon>
        <taxon>Actinopterygii</taxon>
        <taxon>Neopterygii</taxon>
        <taxon>Teleostei</taxon>
        <taxon>Ostariophysi</taxon>
        <taxon>Cypriniformes</taxon>
        <taxon>Cyprinidae</taxon>
        <taxon>Labeoninae</taxon>
        <taxon>Labeonini</taxon>
        <taxon>Labeo</taxon>
    </lineage>
</organism>
<evidence type="ECO:0000256" key="4">
    <source>
        <dbReference type="ARBA" id="ARBA00022538"/>
    </source>
</evidence>
<dbReference type="GO" id="GO:0005886">
    <property type="term" value="C:plasma membrane"/>
    <property type="evidence" value="ECO:0007669"/>
    <property type="project" value="TreeGrafter"/>
</dbReference>
<gene>
    <name evidence="26" type="ORF">ROHU_020828</name>
</gene>
<comment type="similarity">
    <text evidence="16">Belongs to the potassium channel family. H (Eag) (TC 1.A.1.20) subfamily. Kv12.1/KCNH8 sub-subfamily.</text>
</comment>
<dbReference type="Pfam" id="PF00520">
    <property type="entry name" value="Ion_trans"/>
    <property type="match status" value="1"/>
</dbReference>
<feature type="transmembrane region" description="Helical" evidence="22">
    <location>
        <begin position="438"/>
        <end position="456"/>
    </location>
</feature>
<keyword evidence="6" id="KW-0631">Potassium channel</keyword>
<dbReference type="AlphaFoldDB" id="A0A498MWF5"/>
<evidence type="ECO:0000256" key="12">
    <source>
        <dbReference type="ARBA" id="ARBA00023180"/>
    </source>
</evidence>
<dbReference type="FunFam" id="1.10.1200.260:FF:000002">
    <property type="entry name" value="Potassium voltage-gated channel subfamily H member 8"/>
    <property type="match status" value="1"/>
</dbReference>
<dbReference type="GO" id="GO:0042391">
    <property type="term" value="P:regulation of membrane potential"/>
    <property type="evidence" value="ECO:0007669"/>
    <property type="project" value="TreeGrafter"/>
</dbReference>
<comment type="subunit">
    <text evidence="2">The potassium channel is probably composed of a homo- or heterotetrameric complex of pore-forming alpha subunits that can associate with modulating beta subunits.</text>
</comment>
<keyword evidence="7" id="KW-0851">Voltage-gated channel</keyword>
<dbReference type="GO" id="GO:0005251">
    <property type="term" value="F:delayed rectifier potassium channel activity"/>
    <property type="evidence" value="ECO:0007669"/>
    <property type="project" value="UniProtKB-ARBA"/>
</dbReference>
<dbReference type="InterPro" id="IPR003938">
    <property type="entry name" value="K_chnl_volt-dep_EAG/ELK/ERG"/>
</dbReference>
<dbReference type="SMART" id="SM00086">
    <property type="entry name" value="PAC"/>
    <property type="match status" value="1"/>
</dbReference>
<dbReference type="FunFam" id="2.60.120.10:FF:000014">
    <property type="entry name" value="Potassium voltage-gated channel, subfamily H (Eag-related), member 4"/>
    <property type="match status" value="1"/>
</dbReference>
<keyword evidence="11 22" id="KW-0472">Membrane</keyword>
<feature type="compositionally biased region" description="Polar residues" evidence="21">
    <location>
        <begin position="762"/>
        <end position="771"/>
    </location>
</feature>
<keyword evidence="10" id="KW-0406">Ion transport</keyword>
<dbReference type="FunFam" id="3.30.450.20:FF:000118">
    <property type="entry name" value="Potassium voltage-gated channel subfamily H member 8"/>
    <property type="match status" value="1"/>
</dbReference>
<dbReference type="GO" id="GO:0034702">
    <property type="term" value="C:monoatomic ion channel complex"/>
    <property type="evidence" value="ECO:0007669"/>
    <property type="project" value="UniProtKB-KW"/>
</dbReference>
<dbReference type="InterPro" id="IPR001610">
    <property type="entry name" value="PAC"/>
</dbReference>
<dbReference type="SUPFAM" id="SSF55785">
    <property type="entry name" value="PYP-like sensor domain (PAS domain)"/>
    <property type="match status" value="1"/>
</dbReference>
<evidence type="ECO:0000256" key="22">
    <source>
        <dbReference type="SAM" id="Phobius"/>
    </source>
</evidence>
<evidence type="ECO:0000259" key="23">
    <source>
        <dbReference type="PROSITE" id="PS50042"/>
    </source>
</evidence>
<dbReference type="Gene3D" id="1.10.287.70">
    <property type="match status" value="1"/>
</dbReference>
<evidence type="ECO:0000313" key="27">
    <source>
        <dbReference type="Proteomes" id="UP000290572"/>
    </source>
</evidence>
<sequence>MPVMKGLLAPQNTFLDTIATRFDGTRETTCTAVTPWAAADSNFILANAQVSKGFPIVYCSDGFCELTGFARTEVMQQSCACKFLYGPETSEHIILHVDSALEERSELKEEIMFYKKNGSVFWCLLDIVPIKNEKGDVVLFLASFKDVTDTKAKSILEEKKEECRREKVKGGSPFGSTRLRSSTVLYHISGHLHNRQKQSKIKLNKNVFGDPPALPEYKVADAKKSKFILLHFSTFKAGWDWLILLATFYVAVTVPYNVCFIGDQDLTRSTTVTDIAVEILFIIDIVFSFRTTYVSKSGQVIFDARQICIHYMTTWFIIDLVAALPFDLLYAFKVSVVSVVHLLKTVRLLRLLRLLQKMDRYSQHSTVVLTLLMSMFALLAHWMACIWYIIGKKEVESNADTWDIGWLHELGKRLESPYEGVSTGAVNRTLSSGPSLRSIYIAALYFTLSSLTSVGFGNVSANTDAEKIFSICTMLIGALMHALVFGNVTAIIQRMYSRWSSYHTRTKDLKDFIRVHHLPQTLKQRMLEYFQTTWSVNNGIDSNELLKDFPDELRSDIAMHLNKEILELSVFSSLSRGCLRSLSLHIKTSFCAPGEYLLRQGDALQALFFVCSGSMEVLKDSMVLAILGKGDLIGANMSVDDRVIKTNADVKALTYCDLQCINLRGLYEVLDLYPEYSHRFVQDITHDLTYNLREGQESHVISRMSSKSMDTQVNSLGREVAELGRVMRSLAFLIESMMASPQTPGVCTSTFTSGHPSPPVPFQSQGSSWTSPPFPSPMHPGIRPGGLVSHPLRPQELQLVCPTMSPGSFTIPLSSSPHTNRFREPLLTLSPHSVVARTRSQSLETPLLQHHQHISHAPGTLPRAGQPSLGQGEDLRSLGL</sequence>
<comment type="function">
    <text evidence="15">Pore-forming (alpha) subunit of a voltage-gated delayed rectifier potassium channel that mediates outward-rectifying potassium currents. Elicits a slowly activating, non-inactivating and slowly deactivation outwards potassium current at depolarizating voltages from -30 mV to +50mV. Shows no obvious change in the activation rate from different holding potentials. Activation is strongly dependent on the pH of the external solution.</text>
</comment>
<dbReference type="PROSITE" id="PS50113">
    <property type="entry name" value="PAC"/>
    <property type="match status" value="1"/>
</dbReference>
<evidence type="ECO:0000256" key="1">
    <source>
        <dbReference type="ARBA" id="ARBA00004141"/>
    </source>
</evidence>
<evidence type="ECO:0000256" key="16">
    <source>
        <dbReference type="ARBA" id="ARBA00061613"/>
    </source>
</evidence>
<evidence type="ECO:0000256" key="3">
    <source>
        <dbReference type="ARBA" id="ARBA00022448"/>
    </source>
</evidence>
<evidence type="ECO:0000256" key="6">
    <source>
        <dbReference type="ARBA" id="ARBA00022826"/>
    </source>
</evidence>
<evidence type="ECO:0000259" key="24">
    <source>
        <dbReference type="PROSITE" id="PS50112"/>
    </source>
</evidence>
<dbReference type="NCBIfam" id="TIGR00229">
    <property type="entry name" value="sensory_box"/>
    <property type="match status" value="1"/>
</dbReference>
<comment type="catalytic activity">
    <reaction evidence="14">
        <text>K(+)(in) = K(+)(out)</text>
        <dbReference type="Rhea" id="RHEA:29463"/>
        <dbReference type="ChEBI" id="CHEBI:29103"/>
    </reaction>
</comment>
<dbReference type="Gene3D" id="2.60.120.10">
    <property type="entry name" value="Jelly Rolls"/>
    <property type="match status" value="1"/>
</dbReference>
<dbReference type="SUPFAM" id="SSF51206">
    <property type="entry name" value="cAMP-binding domain-like"/>
    <property type="match status" value="1"/>
</dbReference>
<evidence type="ECO:0000256" key="18">
    <source>
        <dbReference type="ARBA" id="ARBA00075968"/>
    </source>
</evidence>
<reference evidence="26 27" key="1">
    <citation type="submission" date="2018-03" db="EMBL/GenBank/DDBJ databases">
        <title>Draft genome sequence of Rohu Carp (Labeo rohita).</title>
        <authorList>
            <person name="Das P."/>
            <person name="Kushwaha B."/>
            <person name="Joshi C.G."/>
            <person name="Kumar D."/>
            <person name="Nagpure N.S."/>
            <person name="Sahoo L."/>
            <person name="Das S.P."/>
            <person name="Bit A."/>
            <person name="Patnaik S."/>
            <person name="Meher P.K."/>
            <person name="Jayasankar P."/>
            <person name="Koringa P.G."/>
            <person name="Patel N.V."/>
            <person name="Hinsu A.T."/>
            <person name="Kumar R."/>
            <person name="Pandey M."/>
            <person name="Agarwal S."/>
            <person name="Srivastava S."/>
            <person name="Singh M."/>
            <person name="Iquebal M.A."/>
            <person name="Jaiswal S."/>
            <person name="Angadi U.B."/>
            <person name="Kumar N."/>
            <person name="Raza M."/>
            <person name="Shah T.M."/>
            <person name="Rai A."/>
            <person name="Jena J.K."/>
        </authorList>
    </citation>
    <scope>NUCLEOTIDE SEQUENCE [LARGE SCALE GENOMIC DNA]</scope>
    <source>
        <strain evidence="26">DASCIFA01</strain>
        <tissue evidence="26">Testis</tissue>
    </source>
</reference>
<keyword evidence="5 22" id="KW-0812">Transmembrane</keyword>
<dbReference type="InterPro" id="IPR000595">
    <property type="entry name" value="cNMP-bd_dom"/>
</dbReference>
<accession>A0A498MWF5</accession>
<feature type="domain" description="PAS" evidence="24">
    <location>
        <begin position="52"/>
        <end position="104"/>
    </location>
</feature>
<keyword evidence="12" id="KW-0325">Glycoprotein</keyword>
<keyword evidence="8" id="KW-0630">Potassium</keyword>
<evidence type="ECO:0000256" key="10">
    <source>
        <dbReference type="ARBA" id="ARBA00023065"/>
    </source>
</evidence>
<dbReference type="SMART" id="SM00100">
    <property type="entry name" value="cNMP"/>
    <property type="match status" value="1"/>
</dbReference>
<keyword evidence="27" id="KW-1185">Reference proteome</keyword>
<keyword evidence="4" id="KW-0633">Potassium transport</keyword>
<dbReference type="SUPFAM" id="SSF81324">
    <property type="entry name" value="Voltage-gated potassium channels"/>
    <property type="match status" value="1"/>
</dbReference>
<evidence type="ECO:0000256" key="11">
    <source>
        <dbReference type="ARBA" id="ARBA00023136"/>
    </source>
</evidence>
<keyword evidence="9 22" id="KW-1133">Transmembrane helix</keyword>
<feature type="transmembrane region" description="Helical" evidence="22">
    <location>
        <begin position="275"/>
        <end position="295"/>
    </location>
</feature>
<dbReference type="InterPro" id="IPR005821">
    <property type="entry name" value="Ion_trans_dom"/>
</dbReference>
<evidence type="ECO:0000256" key="8">
    <source>
        <dbReference type="ARBA" id="ARBA00022958"/>
    </source>
</evidence>
<feature type="region of interest" description="Disordered" evidence="21">
    <location>
        <begin position="745"/>
        <end position="773"/>
    </location>
</feature>
<dbReference type="Proteomes" id="UP000290572">
    <property type="component" value="Unassembled WGS sequence"/>
</dbReference>
<feature type="compositionally biased region" description="Polar residues" evidence="21">
    <location>
        <begin position="745"/>
        <end position="755"/>
    </location>
</feature>
<evidence type="ECO:0000313" key="26">
    <source>
        <dbReference type="EMBL" id="RXN26349.1"/>
    </source>
</evidence>
<dbReference type="Gene3D" id="3.30.450.20">
    <property type="entry name" value="PAS domain"/>
    <property type="match status" value="1"/>
</dbReference>
<dbReference type="STRING" id="84645.A0A498MWF5"/>
<evidence type="ECO:0000256" key="19">
    <source>
        <dbReference type="ARBA" id="ARBA00076369"/>
    </source>
</evidence>
<dbReference type="InterPro" id="IPR035965">
    <property type="entry name" value="PAS-like_dom_sf"/>
</dbReference>
<evidence type="ECO:0000256" key="20">
    <source>
        <dbReference type="ARBA" id="ARBA00082965"/>
    </source>
</evidence>
<evidence type="ECO:0000259" key="25">
    <source>
        <dbReference type="PROSITE" id="PS50113"/>
    </source>
</evidence>
<feature type="transmembrane region" description="Helical" evidence="22">
    <location>
        <begin position="367"/>
        <end position="390"/>
    </location>
</feature>
<dbReference type="Gene3D" id="1.10.1200.260">
    <property type="match status" value="1"/>
</dbReference>
<comment type="caution">
    <text evidence="26">The sequence shown here is derived from an EMBL/GenBank/DDBJ whole genome shotgun (WGS) entry which is preliminary data.</text>
</comment>
<feature type="transmembrane region" description="Helical" evidence="22">
    <location>
        <begin position="241"/>
        <end position="263"/>
    </location>
</feature>
<dbReference type="InterPro" id="IPR018490">
    <property type="entry name" value="cNMP-bd_dom_sf"/>
</dbReference>
<keyword evidence="3" id="KW-0813">Transport</keyword>
<evidence type="ECO:0000256" key="15">
    <source>
        <dbReference type="ARBA" id="ARBA00059583"/>
    </source>
</evidence>
<dbReference type="Pfam" id="PF00027">
    <property type="entry name" value="cNMP_binding"/>
    <property type="match status" value="1"/>
</dbReference>
<dbReference type="InterPro" id="IPR000700">
    <property type="entry name" value="PAS-assoc_C"/>
</dbReference>
<feature type="transmembrane region" description="Helical" evidence="22">
    <location>
        <begin position="330"/>
        <end position="346"/>
    </location>
</feature>
<evidence type="ECO:0000256" key="21">
    <source>
        <dbReference type="SAM" id="MobiDB-lite"/>
    </source>
</evidence>
<feature type="transmembrane region" description="Helical" evidence="22">
    <location>
        <begin position="468"/>
        <end position="492"/>
    </location>
</feature>
<dbReference type="CDD" id="cd00038">
    <property type="entry name" value="CAP_ED"/>
    <property type="match status" value="1"/>
</dbReference>
<evidence type="ECO:0000256" key="7">
    <source>
        <dbReference type="ARBA" id="ARBA00022882"/>
    </source>
</evidence>
<evidence type="ECO:0000256" key="13">
    <source>
        <dbReference type="ARBA" id="ARBA00023303"/>
    </source>
</evidence>
<name>A0A498MWF5_LABRO</name>
<dbReference type="PANTHER" id="PTHR10217:SF380">
    <property type="entry name" value="POTASSIUM VOLTAGE-GATED CHANNEL SUBFAMILY H MEMBER 8"/>
    <property type="match status" value="1"/>
</dbReference>
<proteinExistence type="inferred from homology"/>
<dbReference type="InterPro" id="IPR003950">
    <property type="entry name" value="K_chnl_volt-dep_ELK"/>
</dbReference>
<dbReference type="InterPro" id="IPR000014">
    <property type="entry name" value="PAS"/>
</dbReference>